<evidence type="ECO:0000259" key="4">
    <source>
        <dbReference type="PROSITE" id="PS51918"/>
    </source>
</evidence>
<dbReference type="Proteomes" id="UP000199387">
    <property type="component" value="Unassembled WGS sequence"/>
</dbReference>
<sequence length="314" mass="36207">MKNGQLPDRWFPVRPKSVLNRVTDKRMPFEWSINPYRGCGHGCHFCYARATHSWLGFHADDSFRNNIYVKRDAASVLRSELKRGKWKGGGIAIGTATDPYQQLEGKLKITRSILEVLQEYQIPCSITTRSPLILRDLDLLKKMKIISVNISVSTLDREIWRKTEPSSPHPRQRMKTVRELNHMGVSAGIFLAPIIPYLTDTEEQLQQVVNQAKQHGALFVVPSILRLSPEVKSWFFRQVQPAFPRVYPHLVRLYGEKAIAPESYRHSLMKLVERLTEEARLSARTPPYENREAHAAIRERGSTSLEPLEQLRLF</sequence>
<dbReference type="PANTHER" id="PTHR43432">
    <property type="entry name" value="SLR0285 PROTEIN"/>
    <property type="match status" value="1"/>
</dbReference>
<evidence type="ECO:0000256" key="2">
    <source>
        <dbReference type="ARBA" id="ARBA00023004"/>
    </source>
</evidence>
<dbReference type="InterPro" id="IPR058240">
    <property type="entry name" value="rSAM_sf"/>
</dbReference>
<dbReference type="SFLD" id="SFLDS00029">
    <property type="entry name" value="Radical_SAM"/>
    <property type="match status" value="1"/>
</dbReference>
<organism evidence="5 6">
    <name type="scientific">Melghirimyces thermohalophilus</name>
    <dbReference type="NCBI Taxonomy" id="1236220"/>
    <lineage>
        <taxon>Bacteria</taxon>
        <taxon>Bacillati</taxon>
        <taxon>Bacillota</taxon>
        <taxon>Bacilli</taxon>
        <taxon>Bacillales</taxon>
        <taxon>Thermoactinomycetaceae</taxon>
        <taxon>Melghirimyces</taxon>
    </lineage>
</organism>
<dbReference type="Pfam" id="PF04055">
    <property type="entry name" value="Radical_SAM"/>
    <property type="match status" value="1"/>
</dbReference>
<dbReference type="Gene3D" id="3.80.30.30">
    <property type="match status" value="1"/>
</dbReference>
<dbReference type="PROSITE" id="PS51918">
    <property type="entry name" value="RADICAL_SAM"/>
    <property type="match status" value="1"/>
</dbReference>
<dbReference type="CDD" id="cd01335">
    <property type="entry name" value="Radical_SAM"/>
    <property type="match status" value="1"/>
</dbReference>
<keyword evidence="1" id="KW-0479">Metal-binding</keyword>
<dbReference type="SFLD" id="SFLDG01084">
    <property type="entry name" value="Uncharacterised_Radical_SAM_Su"/>
    <property type="match status" value="1"/>
</dbReference>
<accession>A0A1G6KR62</accession>
<gene>
    <name evidence="5" type="ORF">SAMN04488112_106109</name>
</gene>
<dbReference type="OrthoDB" id="9785699at2"/>
<dbReference type="InterPro" id="IPR007197">
    <property type="entry name" value="rSAM"/>
</dbReference>
<keyword evidence="2" id="KW-0408">Iron</keyword>
<dbReference type="InterPro" id="IPR040086">
    <property type="entry name" value="MJ0683-like"/>
</dbReference>
<dbReference type="GO" id="GO:0051536">
    <property type="term" value="F:iron-sulfur cluster binding"/>
    <property type="evidence" value="ECO:0007669"/>
    <property type="project" value="UniProtKB-KW"/>
</dbReference>
<evidence type="ECO:0000313" key="5">
    <source>
        <dbReference type="EMBL" id="SDC33328.1"/>
    </source>
</evidence>
<dbReference type="SUPFAM" id="SSF102114">
    <property type="entry name" value="Radical SAM enzymes"/>
    <property type="match status" value="1"/>
</dbReference>
<evidence type="ECO:0000313" key="6">
    <source>
        <dbReference type="Proteomes" id="UP000199387"/>
    </source>
</evidence>
<dbReference type="InterPro" id="IPR006638">
    <property type="entry name" value="Elp3/MiaA/NifB-like_rSAM"/>
</dbReference>
<reference evidence="5 6" key="1">
    <citation type="submission" date="2016-10" db="EMBL/GenBank/DDBJ databases">
        <authorList>
            <person name="de Groot N.N."/>
        </authorList>
    </citation>
    <scope>NUCLEOTIDE SEQUENCE [LARGE SCALE GENOMIC DNA]</scope>
    <source>
        <strain evidence="5 6">DSM 45514</strain>
    </source>
</reference>
<keyword evidence="3" id="KW-0411">Iron-sulfur</keyword>
<name>A0A1G6KR62_9BACL</name>
<dbReference type="EMBL" id="FMZA01000006">
    <property type="protein sequence ID" value="SDC33328.1"/>
    <property type="molecule type" value="Genomic_DNA"/>
</dbReference>
<dbReference type="SMART" id="SM00729">
    <property type="entry name" value="Elp3"/>
    <property type="match status" value="1"/>
</dbReference>
<keyword evidence="5" id="KW-0456">Lyase</keyword>
<dbReference type="GO" id="GO:0016829">
    <property type="term" value="F:lyase activity"/>
    <property type="evidence" value="ECO:0007669"/>
    <property type="project" value="UniProtKB-KW"/>
</dbReference>
<evidence type="ECO:0000256" key="1">
    <source>
        <dbReference type="ARBA" id="ARBA00022723"/>
    </source>
</evidence>
<dbReference type="RefSeq" id="WP_091567622.1">
    <property type="nucleotide sequence ID" value="NZ_FMZA01000006.1"/>
</dbReference>
<proteinExistence type="predicted"/>
<protein>
    <submittedName>
        <fullName evidence="5">DNA repair photolyase</fullName>
    </submittedName>
</protein>
<evidence type="ECO:0000256" key="3">
    <source>
        <dbReference type="ARBA" id="ARBA00023014"/>
    </source>
</evidence>
<feature type="domain" description="Radical SAM core" evidence="4">
    <location>
        <begin position="25"/>
        <end position="265"/>
    </location>
</feature>
<keyword evidence="6" id="KW-1185">Reference proteome</keyword>
<dbReference type="AlphaFoldDB" id="A0A1G6KR62"/>
<dbReference type="PANTHER" id="PTHR43432:SF3">
    <property type="entry name" value="SLR0285 PROTEIN"/>
    <property type="match status" value="1"/>
</dbReference>
<dbReference type="GO" id="GO:0046872">
    <property type="term" value="F:metal ion binding"/>
    <property type="evidence" value="ECO:0007669"/>
    <property type="project" value="UniProtKB-KW"/>
</dbReference>
<dbReference type="STRING" id="1236220.SAMN04488112_106109"/>